<dbReference type="AlphaFoldDB" id="A0A941CV70"/>
<dbReference type="EC" id="2.1.1.198" evidence="6"/>
<dbReference type="InterPro" id="IPR018063">
    <property type="entry name" value="SAM_MeTrfase_RsmI_CS"/>
</dbReference>
<sequence>MVDVQKSFQNESEAKLYLVPTPIGNLDDITYRALSTLQEVSYIACEDTRQTKKLLNHFDIHKPLISYHEHSNRQKEDELMSKLRNGDSIALVSDAGMPVVSDPGFGLIQRAREEHIDVVSLPGANAALVALVASGLPANTFTFYGFLPKKKKEITEILSSLDQIKQTVIFYESPYRIKQTVEVMAEYYQTDREIVLARELTKKFEEYVRGTVHDVKNFIDQGKATLKGEFVLLVGPGDESSVGDSWWESLNLVDHVETYIQKGLSSKDAIKQTAIDRSIPKREVYQAYHVGDS</sequence>
<comment type="caution">
    <text evidence="8">The sequence shown here is derived from an EMBL/GenBank/DDBJ whole genome shotgun (WGS) entry which is preliminary data.</text>
</comment>
<keyword evidence="4 6" id="KW-0808">Transferase</keyword>
<evidence type="ECO:0000259" key="7">
    <source>
        <dbReference type="Pfam" id="PF00590"/>
    </source>
</evidence>
<dbReference type="SUPFAM" id="SSF53790">
    <property type="entry name" value="Tetrapyrrole methylase"/>
    <property type="match status" value="1"/>
</dbReference>
<gene>
    <name evidence="6 8" type="primary">rsmI</name>
    <name evidence="8" type="ORF">KC820_08965</name>
</gene>
<evidence type="ECO:0000313" key="8">
    <source>
        <dbReference type="EMBL" id="MBR7554284.1"/>
    </source>
</evidence>
<dbReference type="GO" id="GO:0070677">
    <property type="term" value="F:rRNA (cytosine-2'-O-)-methyltransferase activity"/>
    <property type="evidence" value="ECO:0007669"/>
    <property type="project" value="UniProtKB-UniRule"/>
</dbReference>
<evidence type="ECO:0000256" key="2">
    <source>
        <dbReference type="ARBA" id="ARBA00022552"/>
    </source>
</evidence>
<dbReference type="RefSeq" id="WP_212370368.1">
    <property type="nucleotide sequence ID" value="NZ_JAGSIE010000026.1"/>
</dbReference>
<dbReference type="Pfam" id="PF00590">
    <property type="entry name" value="TP_methylase"/>
    <property type="match status" value="1"/>
</dbReference>
<proteinExistence type="inferred from homology"/>
<dbReference type="InterPro" id="IPR014777">
    <property type="entry name" value="4pyrrole_Mease_sub1"/>
</dbReference>
<dbReference type="NCBIfam" id="TIGR00096">
    <property type="entry name" value="16S rRNA (cytidine(1402)-2'-O)-methyltransferase"/>
    <property type="match status" value="1"/>
</dbReference>
<dbReference type="PROSITE" id="PS01296">
    <property type="entry name" value="RSMI"/>
    <property type="match status" value="1"/>
</dbReference>
<organism evidence="8 9">
    <name type="scientific">Allobacillus saliphilus</name>
    <dbReference type="NCBI Taxonomy" id="2912308"/>
    <lineage>
        <taxon>Bacteria</taxon>
        <taxon>Bacillati</taxon>
        <taxon>Bacillota</taxon>
        <taxon>Bacilli</taxon>
        <taxon>Bacillales</taxon>
        <taxon>Bacillaceae</taxon>
        <taxon>Allobacillus</taxon>
    </lineage>
</organism>
<keyword evidence="5 6" id="KW-0949">S-adenosyl-L-methionine</keyword>
<keyword evidence="3 6" id="KW-0489">Methyltransferase</keyword>
<comment type="function">
    <text evidence="6">Catalyzes the 2'-O-methylation of the ribose of cytidine 1402 (C1402) in 16S rRNA.</text>
</comment>
<dbReference type="PANTHER" id="PTHR46111:SF1">
    <property type="entry name" value="RIBOSOMAL RNA SMALL SUBUNIT METHYLTRANSFERASE I"/>
    <property type="match status" value="1"/>
</dbReference>
<keyword evidence="1 6" id="KW-0963">Cytoplasm</keyword>
<dbReference type="InterPro" id="IPR000878">
    <property type="entry name" value="4pyrrol_Mease"/>
</dbReference>
<dbReference type="EMBL" id="JAGSIE010000026">
    <property type="protein sequence ID" value="MBR7554284.1"/>
    <property type="molecule type" value="Genomic_DNA"/>
</dbReference>
<feature type="domain" description="Tetrapyrrole methylase" evidence="7">
    <location>
        <begin position="15"/>
        <end position="214"/>
    </location>
</feature>
<dbReference type="GO" id="GO:0005737">
    <property type="term" value="C:cytoplasm"/>
    <property type="evidence" value="ECO:0007669"/>
    <property type="project" value="UniProtKB-SubCell"/>
</dbReference>
<dbReference type="PANTHER" id="PTHR46111">
    <property type="entry name" value="RIBOSOMAL RNA SMALL SUBUNIT METHYLTRANSFERASE I"/>
    <property type="match status" value="1"/>
</dbReference>
<evidence type="ECO:0000256" key="4">
    <source>
        <dbReference type="ARBA" id="ARBA00022679"/>
    </source>
</evidence>
<protein>
    <recommendedName>
        <fullName evidence="6">Ribosomal RNA small subunit methyltransferase I</fullName>
        <ecNumber evidence="6">2.1.1.198</ecNumber>
    </recommendedName>
    <alternativeName>
        <fullName evidence="6">16S rRNA 2'-O-ribose C1402 methyltransferase</fullName>
    </alternativeName>
    <alternativeName>
        <fullName evidence="6">rRNA (cytidine-2'-O-)-methyltransferase RsmI</fullName>
    </alternativeName>
</protein>
<comment type="subcellular location">
    <subcellularLocation>
        <location evidence="6">Cytoplasm</location>
    </subcellularLocation>
</comment>
<comment type="similarity">
    <text evidence="6">Belongs to the methyltransferase superfamily. RsmI family.</text>
</comment>
<evidence type="ECO:0000256" key="3">
    <source>
        <dbReference type="ARBA" id="ARBA00022603"/>
    </source>
</evidence>
<reference evidence="8 9" key="1">
    <citation type="submission" date="2021-04" db="EMBL/GenBank/DDBJ databases">
        <title>Allobacillus sp. nov. SKP8-2 isolated from shrimp paste.</title>
        <authorList>
            <person name="Tanasupawat S."/>
            <person name="Yiamsombat S."/>
            <person name="Kanchanasin P."/>
            <person name="Kuncharoen N."/>
        </authorList>
    </citation>
    <scope>NUCLEOTIDE SEQUENCE [LARGE SCALE GENOMIC DNA]</scope>
    <source>
        <strain evidence="8 9">SKP8-2</strain>
    </source>
</reference>
<evidence type="ECO:0000313" key="9">
    <source>
        <dbReference type="Proteomes" id="UP000675431"/>
    </source>
</evidence>
<dbReference type="Gene3D" id="3.40.1010.10">
    <property type="entry name" value="Cobalt-precorrin-4 Transmethylase, Domain 1"/>
    <property type="match status" value="1"/>
</dbReference>
<evidence type="ECO:0000256" key="6">
    <source>
        <dbReference type="HAMAP-Rule" id="MF_01877"/>
    </source>
</evidence>
<dbReference type="Proteomes" id="UP000675431">
    <property type="component" value="Unassembled WGS sequence"/>
</dbReference>
<accession>A0A941CV70</accession>
<dbReference type="FunFam" id="3.40.1010.10:FF:000002">
    <property type="entry name" value="Ribosomal RNA small subunit methyltransferase I"/>
    <property type="match status" value="1"/>
</dbReference>
<keyword evidence="9" id="KW-1185">Reference proteome</keyword>
<dbReference type="HAMAP" id="MF_01877">
    <property type="entry name" value="16SrRNA_methyltr_I"/>
    <property type="match status" value="1"/>
</dbReference>
<keyword evidence="2 6" id="KW-0698">rRNA processing</keyword>
<dbReference type="InterPro" id="IPR014776">
    <property type="entry name" value="4pyrrole_Mease_sub2"/>
</dbReference>
<dbReference type="InterPro" id="IPR008189">
    <property type="entry name" value="rRNA_ssu_MeTfrase_I"/>
</dbReference>
<dbReference type="PIRSF" id="PIRSF005917">
    <property type="entry name" value="MTase_YraL"/>
    <property type="match status" value="1"/>
</dbReference>
<dbReference type="FunFam" id="3.30.950.10:FF:000002">
    <property type="entry name" value="Ribosomal RNA small subunit methyltransferase I"/>
    <property type="match status" value="1"/>
</dbReference>
<comment type="catalytic activity">
    <reaction evidence="6">
        <text>cytidine(1402) in 16S rRNA + S-adenosyl-L-methionine = 2'-O-methylcytidine(1402) in 16S rRNA + S-adenosyl-L-homocysteine + H(+)</text>
        <dbReference type="Rhea" id="RHEA:42924"/>
        <dbReference type="Rhea" id="RHEA-COMP:10285"/>
        <dbReference type="Rhea" id="RHEA-COMP:10286"/>
        <dbReference type="ChEBI" id="CHEBI:15378"/>
        <dbReference type="ChEBI" id="CHEBI:57856"/>
        <dbReference type="ChEBI" id="CHEBI:59789"/>
        <dbReference type="ChEBI" id="CHEBI:74495"/>
        <dbReference type="ChEBI" id="CHEBI:82748"/>
        <dbReference type="EC" id="2.1.1.198"/>
    </reaction>
</comment>
<name>A0A941CV70_9BACI</name>
<evidence type="ECO:0000256" key="1">
    <source>
        <dbReference type="ARBA" id="ARBA00022490"/>
    </source>
</evidence>
<dbReference type="Gene3D" id="3.30.950.10">
    <property type="entry name" value="Methyltransferase, Cobalt-precorrin-4 Transmethylase, Domain 2"/>
    <property type="match status" value="1"/>
</dbReference>
<dbReference type="InterPro" id="IPR035996">
    <property type="entry name" value="4pyrrol_Methylase_sf"/>
</dbReference>
<dbReference type="CDD" id="cd11648">
    <property type="entry name" value="RsmI"/>
    <property type="match status" value="1"/>
</dbReference>
<evidence type="ECO:0000256" key="5">
    <source>
        <dbReference type="ARBA" id="ARBA00022691"/>
    </source>
</evidence>